<organism evidence="3 4">
    <name type="scientific">Occultella gossypii</name>
    <dbReference type="NCBI Taxonomy" id="2800820"/>
    <lineage>
        <taxon>Bacteria</taxon>
        <taxon>Bacillati</taxon>
        <taxon>Actinomycetota</taxon>
        <taxon>Actinomycetes</taxon>
        <taxon>Micrococcales</taxon>
        <taxon>Ruaniaceae</taxon>
        <taxon>Occultella</taxon>
    </lineage>
</organism>
<accession>A0ABS7SA65</accession>
<evidence type="ECO:0000313" key="4">
    <source>
        <dbReference type="Proteomes" id="UP000826651"/>
    </source>
</evidence>
<dbReference type="CDD" id="cd00093">
    <property type="entry name" value="HTH_XRE"/>
    <property type="match status" value="1"/>
</dbReference>
<evidence type="ECO:0000259" key="2">
    <source>
        <dbReference type="PROSITE" id="PS50943"/>
    </source>
</evidence>
<dbReference type="Pfam" id="PF13560">
    <property type="entry name" value="HTH_31"/>
    <property type="match status" value="1"/>
</dbReference>
<gene>
    <name evidence="3" type="ORF">KCQ71_13825</name>
</gene>
<proteinExistence type="predicted"/>
<keyword evidence="4" id="KW-1185">Reference proteome</keyword>
<dbReference type="SUPFAM" id="SSF47413">
    <property type="entry name" value="lambda repressor-like DNA-binding domains"/>
    <property type="match status" value="1"/>
</dbReference>
<protein>
    <submittedName>
        <fullName evidence="3">Helix-turn-helix transcriptional regulator</fullName>
    </submittedName>
</protein>
<dbReference type="Gene3D" id="1.10.260.40">
    <property type="entry name" value="lambda repressor-like DNA-binding domains"/>
    <property type="match status" value="1"/>
</dbReference>
<evidence type="ECO:0000256" key="1">
    <source>
        <dbReference type="SAM" id="MobiDB-lite"/>
    </source>
</evidence>
<name>A0ABS7SA65_9MICO</name>
<sequence length="196" mass="21385">MNEYGPSPAAQVITAARKRAGLSVRAVARDAGISEGRWRQIEKGYQQVTTDVRAPVNAPAQTLARMANATAVPVAQLQAVGATEVAEALAEMREPIQMADGPMFGGSYDEPDYLRRVEGFLQELQYRLASVEATVEQMQNEREDGEEHDVRSPPNNQAAVSAADDYADDEDGPNSEAMPQTPAEATSPETLRRRRR</sequence>
<comment type="caution">
    <text evidence="3">The sequence shown here is derived from an EMBL/GenBank/DDBJ whole genome shotgun (WGS) entry which is preliminary data.</text>
</comment>
<dbReference type="Proteomes" id="UP000826651">
    <property type="component" value="Unassembled WGS sequence"/>
</dbReference>
<dbReference type="SMART" id="SM00530">
    <property type="entry name" value="HTH_XRE"/>
    <property type="match status" value="1"/>
</dbReference>
<dbReference type="RefSeq" id="WP_223406847.1">
    <property type="nucleotide sequence ID" value="NZ_JAGSHT010000013.1"/>
</dbReference>
<feature type="region of interest" description="Disordered" evidence="1">
    <location>
        <begin position="137"/>
        <end position="196"/>
    </location>
</feature>
<dbReference type="EMBL" id="JAGSHT010000013">
    <property type="protein sequence ID" value="MBZ2197239.1"/>
    <property type="molecule type" value="Genomic_DNA"/>
</dbReference>
<evidence type="ECO:0000313" key="3">
    <source>
        <dbReference type="EMBL" id="MBZ2197239.1"/>
    </source>
</evidence>
<feature type="domain" description="HTH cro/C1-type" evidence="2">
    <location>
        <begin position="13"/>
        <end position="77"/>
    </location>
</feature>
<reference evidence="3 4" key="1">
    <citation type="submission" date="2021-04" db="EMBL/GenBank/DDBJ databases">
        <title>Ruania sp. nov., isolated from sandy soil of mangrove forest.</title>
        <authorList>
            <person name="Ge X."/>
            <person name="Huang R."/>
            <person name="Liu W."/>
        </authorList>
    </citation>
    <scope>NUCLEOTIDE SEQUENCE [LARGE SCALE GENOMIC DNA]</scope>
    <source>
        <strain evidence="3 4">N2-46</strain>
    </source>
</reference>
<dbReference type="InterPro" id="IPR010982">
    <property type="entry name" value="Lambda_DNA-bd_dom_sf"/>
</dbReference>
<dbReference type="PROSITE" id="PS50943">
    <property type="entry name" value="HTH_CROC1"/>
    <property type="match status" value="1"/>
</dbReference>
<dbReference type="InterPro" id="IPR001387">
    <property type="entry name" value="Cro/C1-type_HTH"/>
</dbReference>